<organism evidence="2 3">
    <name type="scientific">Massilia rubra</name>
    <dbReference type="NCBI Taxonomy" id="2607910"/>
    <lineage>
        <taxon>Bacteria</taxon>
        <taxon>Pseudomonadati</taxon>
        <taxon>Pseudomonadota</taxon>
        <taxon>Betaproteobacteria</taxon>
        <taxon>Burkholderiales</taxon>
        <taxon>Oxalobacteraceae</taxon>
        <taxon>Telluria group</taxon>
        <taxon>Massilia</taxon>
    </lineage>
</organism>
<reference evidence="2 3" key="1">
    <citation type="submission" date="2019-09" db="EMBL/GenBank/DDBJ databases">
        <title>Taxonomy of Antarctic Massilia spp.: description of Massilia rubra sp. nov., Massilia aquatica sp. nov., Massilia mucilaginosa sp. nov., Massilia frigida sp. nov. isolated from streams, lakes and regoliths.</title>
        <authorList>
            <person name="Holochova P."/>
            <person name="Sedlacek I."/>
            <person name="Kralova S."/>
            <person name="Maslanova I."/>
            <person name="Busse H.-J."/>
            <person name="Stankova E."/>
            <person name="Vrbovska V."/>
            <person name="Kovarovic V."/>
            <person name="Bartak M."/>
            <person name="Svec P."/>
            <person name="Pantucek R."/>
        </authorList>
    </citation>
    <scope>NUCLEOTIDE SEQUENCE [LARGE SCALE GENOMIC DNA]</scope>
    <source>
        <strain evidence="2 3">CCM 8692</strain>
    </source>
</reference>
<protein>
    <submittedName>
        <fullName evidence="2">Atrophin-1 multi-domain protein</fullName>
    </submittedName>
</protein>
<evidence type="ECO:0000256" key="1">
    <source>
        <dbReference type="SAM" id="SignalP"/>
    </source>
</evidence>
<evidence type="ECO:0000313" key="3">
    <source>
        <dbReference type="Proteomes" id="UP000785613"/>
    </source>
</evidence>
<comment type="caution">
    <text evidence="2">The sequence shown here is derived from an EMBL/GenBank/DDBJ whole genome shotgun (WGS) entry which is preliminary data.</text>
</comment>
<dbReference type="RefSeq" id="WP_167230251.1">
    <property type="nucleotide sequence ID" value="NZ_VUYU01000027.1"/>
</dbReference>
<keyword evidence="1" id="KW-0732">Signal</keyword>
<name>A0ABX0LR10_9BURK</name>
<dbReference type="EMBL" id="VUYU01000027">
    <property type="protein sequence ID" value="NHZ37301.1"/>
    <property type="molecule type" value="Genomic_DNA"/>
</dbReference>
<proteinExistence type="predicted"/>
<feature type="signal peptide" evidence="1">
    <location>
        <begin position="1"/>
        <end position="20"/>
    </location>
</feature>
<feature type="chain" id="PRO_5047504534" evidence="1">
    <location>
        <begin position="21"/>
        <end position="464"/>
    </location>
</feature>
<dbReference type="Proteomes" id="UP000785613">
    <property type="component" value="Unassembled WGS sequence"/>
</dbReference>
<evidence type="ECO:0000313" key="2">
    <source>
        <dbReference type="EMBL" id="NHZ37301.1"/>
    </source>
</evidence>
<keyword evidence="3" id="KW-1185">Reference proteome</keyword>
<sequence length="464" mass="49413">MKQLLAVGTLALASLSQAQAQTTPAPAFGTYQKPFAADSLWNSYPVNPVLGSWEIPATSWNPIIQGGAYSSGIFEAKASDPAMLVYPAGNATGVLDTDTEMRTPTYTIPHWPAATAASSSDDGHADIVDAGLNRIYSFSNLKKNAAGKWTATRVSWTPLNGTGWGDPAHYYQGARAAGPAPTGGMIRIAEATDGKALFEHALSMSLDFTGLARAPGNYIYPATAADTTLADKPNTGMIPEGALMMLPANFDLSKITDARLLKVAKTLMKYGAYVVDRNYNTPFAIYVEIDAPWGSSPADQLNLVRKGLRQVASHSGHIAGNGVPRVAPTQVNLLSLRGDWLPIQGVGAYGVYDTFTQSLRWPSQTTSYTMIQRNYSNRGLGRATYAAPKAGYRYKFSVEATGGVKMNMSIQIGSTLQKATKFLGNGESEIVVWPDKATAFYEAQKPPGGAASVKASLVELPPGQ</sequence>
<accession>A0ABX0LR10</accession>
<gene>
    <name evidence="2" type="ORF">F0185_27435</name>
</gene>